<keyword evidence="1" id="KW-1133">Transmembrane helix</keyword>
<dbReference type="EMBL" id="HBIC01040272">
    <property type="protein sequence ID" value="CAE0291853.1"/>
    <property type="molecule type" value="Transcribed_RNA"/>
</dbReference>
<evidence type="ECO:0000313" key="2">
    <source>
        <dbReference type="EMBL" id="CAE0291853.1"/>
    </source>
</evidence>
<keyword evidence="1" id="KW-0812">Transmembrane</keyword>
<name>A0A7S3MB74_9STRA</name>
<feature type="transmembrane region" description="Helical" evidence="1">
    <location>
        <begin position="83"/>
        <end position="104"/>
    </location>
</feature>
<protein>
    <submittedName>
        <fullName evidence="2">Uncharacterized protein</fullName>
    </submittedName>
</protein>
<feature type="transmembrane region" description="Helical" evidence="1">
    <location>
        <begin position="24"/>
        <end position="44"/>
    </location>
</feature>
<proteinExistence type="predicted"/>
<dbReference type="AlphaFoldDB" id="A0A7S3MB74"/>
<keyword evidence="1" id="KW-0472">Membrane</keyword>
<evidence type="ECO:0000256" key="1">
    <source>
        <dbReference type="SAM" id="Phobius"/>
    </source>
</evidence>
<reference evidence="2" key="1">
    <citation type="submission" date="2021-01" db="EMBL/GenBank/DDBJ databases">
        <authorList>
            <person name="Corre E."/>
            <person name="Pelletier E."/>
            <person name="Niang G."/>
            <person name="Scheremetjew M."/>
            <person name="Finn R."/>
            <person name="Kale V."/>
            <person name="Holt S."/>
            <person name="Cochrane G."/>
            <person name="Meng A."/>
            <person name="Brown T."/>
            <person name="Cohen L."/>
        </authorList>
    </citation>
    <scope>NUCLEOTIDE SEQUENCE</scope>
    <source>
        <strain evidence="2">CCAP 955/1</strain>
    </source>
</reference>
<gene>
    <name evidence="2" type="ORF">SELO1098_LOCUS20699</name>
</gene>
<feature type="transmembrane region" description="Helical" evidence="1">
    <location>
        <begin position="56"/>
        <end position="77"/>
    </location>
</feature>
<organism evidence="2">
    <name type="scientific">Spumella elongata</name>
    <dbReference type="NCBI Taxonomy" id="89044"/>
    <lineage>
        <taxon>Eukaryota</taxon>
        <taxon>Sar</taxon>
        <taxon>Stramenopiles</taxon>
        <taxon>Ochrophyta</taxon>
        <taxon>Chrysophyceae</taxon>
        <taxon>Chromulinales</taxon>
        <taxon>Chromulinaceae</taxon>
        <taxon>Spumella</taxon>
    </lineage>
</organism>
<sequence length="110" mass="12550">MRVTVLFIFFMGMLVMLVTDSYRYIVVIVVNIVTLLCVGAMLVMSKDIKFHAVRMTLTLVIVSVTMIMGFCMLVILLTTCYMIKSMVVIRFTTFLVIMIVTMAGRHVVWP</sequence>
<accession>A0A7S3MB74</accession>